<comment type="subcellular location">
    <subcellularLocation>
        <location evidence="3">Cytoplasm</location>
    </subcellularLocation>
</comment>
<keyword evidence="3" id="KW-0963">Cytoplasm</keyword>
<keyword evidence="5" id="KW-1185">Reference proteome</keyword>
<dbReference type="AlphaFoldDB" id="A0A1P8MVP3"/>
<evidence type="ECO:0000313" key="5">
    <source>
        <dbReference type="Proteomes" id="UP000186336"/>
    </source>
</evidence>
<evidence type="ECO:0000256" key="2">
    <source>
        <dbReference type="ARBA" id="ARBA00023186"/>
    </source>
</evidence>
<dbReference type="InterPro" id="IPR002639">
    <property type="entry name" value="UreF"/>
</dbReference>
<dbReference type="EMBL" id="CP019312">
    <property type="protein sequence ID" value="APX12156.1"/>
    <property type="molecule type" value="Genomic_DNA"/>
</dbReference>
<name>A0A1P8MVP3_9RHOB</name>
<dbReference type="PIRSF" id="PIRSF009467">
    <property type="entry name" value="Ureas_acces_UreF"/>
    <property type="match status" value="1"/>
</dbReference>
<evidence type="ECO:0000256" key="1">
    <source>
        <dbReference type="ARBA" id="ARBA00022988"/>
    </source>
</evidence>
<dbReference type="Gene3D" id="1.10.4190.10">
    <property type="entry name" value="Urease accessory protein UreF"/>
    <property type="match status" value="1"/>
</dbReference>
<dbReference type="STRING" id="299262.BWR18_11050"/>
<keyword evidence="1 3" id="KW-0996">Nickel insertion</keyword>
<dbReference type="RefSeq" id="WP_076628242.1">
    <property type="nucleotide sequence ID" value="NZ_CP019312.1"/>
</dbReference>
<dbReference type="InterPro" id="IPR038277">
    <property type="entry name" value="UreF_sf"/>
</dbReference>
<gene>
    <name evidence="3" type="primary">ureF</name>
    <name evidence="4" type="ORF">BWR18_11050</name>
</gene>
<dbReference type="Proteomes" id="UP000186336">
    <property type="component" value="Chromosome"/>
</dbReference>
<dbReference type="PANTHER" id="PTHR33620:SF1">
    <property type="entry name" value="UREASE ACCESSORY PROTEIN F"/>
    <property type="match status" value="1"/>
</dbReference>
<dbReference type="GO" id="GO:0005737">
    <property type="term" value="C:cytoplasm"/>
    <property type="evidence" value="ECO:0007669"/>
    <property type="project" value="UniProtKB-SubCell"/>
</dbReference>
<dbReference type="Pfam" id="PF01730">
    <property type="entry name" value="UreF"/>
    <property type="match status" value="1"/>
</dbReference>
<evidence type="ECO:0000313" key="4">
    <source>
        <dbReference type="EMBL" id="APX12156.1"/>
    </source>
</evidence>
<keyword evidence="2 3" id="KW-0143">Chaperone</keyword>
<dbReference type="KEGG" id="tom:BWR18_11050"/>
<protein>
    <recommendedName>
        <fullName evidence="3">Urease accessory protein UreF</fullName>
    </recommendedName>
</protein>
<comment type="function">
    <text evidence="3">Required for maturation of urease via the functional incorporation of the urease nickel metallocenter.</text>
</comment>
<dbReference type="HAMAP" id="MF_01385">
    <property type="entry name" value="UreF"/>
    <property type="match status" value="1"/>
</dbReference>
<sequence length="209" mass="22056">MSHALTLMQWLSPAFPVGAFAYSHGLEQVIADGSVTDADTLRTWLGDVLELGSGRADAVLLAAAYAVDDPTYVDATARAFAAGAERLKETDLQGRAFCDTARAVWEIEISGLTYPVGVGSAARAVGIPLDQTLPLYLHAFGSNLVSVAQRAMPLGQTDAQTVLAALSPVIARTARDAQKTPLAALSSTSFAADIAAMRHETLQPRIFRT</sequence>
<dbReference type="OrthoDB" id="9798772at2"/>
<proteinExistence type="inferred from homology"/>
<dbReference type="PANTHER" id="PTHR33620">
    <property type="entry name" value="UREASE ACCESSORY PROTEIN F"/>
    <property type="match status" value="1"/>
</dbReference>
<accession>A0A1P8MVP3</accession>
<dbReference type="GO" id="GO:0016151">
    <property type="term" value="F:nickel cation binding"/>
    <property type="evidence" value="ECO:0007669"/>
    <property type="project" value="UniProtKB-UniRule"/>
</dbReference>
<reference evidence="4 5" key="1">
    <citation type="submission" date="2017-01" db="EMBL/GenBank/DDBJ databases">
        <title>Complete genome of Tateyamaria omphalii DOK1-4 isolated from seawater in Dokdo.</title>
        <authorList>
            <person name="Kim J.H."/>
            <person name="Chi W.-J."/>
        </authorList>
    </citation>
    <scope>NUCLEOTIDE SEQUENCE [LARGE SCALE GENOMIC DNA]</scope>
    <source>
        <strain evidence="4 5">DOK1-4</strain>
    </source>
</reference>
<comment type="similarity">
    <text evidence="3">Belongs to the UreF family.</text>
</comment>
<evidence type="ECO:0000256" key="3">
    <source>
        <dbReference type="HAMAP-Rule" id="MF_01385"/>
    </source>
</evidence>
<comment type="subunit">
    <text evidence="3">UreD, UreF and UreG form a complex that acts as a GTP-hydrolysis-dependent molecular chaperone, activating the urease apoprotein by helping to assemble the nickel containing metallocenter of UreC. The UreE protein probably delivers the nickel.</text>
</comment>
<organism evidence="4 5">
    <name type="scientific">Tateyamaria omphalii</name>
    <dbReference type="NCBI Taxonomy" id="299262"/>
    <lineage>
        <taxon>Bacteria</taxon>
        <taxon>Pseudomonadati</taxon>
        <taxon>Pseudomonadota</taxon>
        <taxon>Alphaproteobacteria</taxon>
        <taxon>Rhodobacterales</taxon>
        <taxon>Roseobacteraceae</taxon>
        <taxon>Tateyamaria</taxon>
    </lineage>
</organism>